<protein>
    <recommendedName>
        <fullName evidence="2">Toxin YqcG C-terminal domain-containing protein</fullName>
    </recommendedName>
</protein>
<evidence type="ECO:0000256" key="1">
    <source>
        <dbReference type="SAM" id="MobiDB-lite"/>
    </source>
</evidence>
<comment type="caution">
    <text evidence="3">The sequence shown here is derived from an EMBL/GenBank/DDBJ whole genome shotgun (WGS) entry which is preliminary data.</text>
</comment>
<dbReference type="EMBL" id="VUMD01000029">
    <property type="protein sequence ID" value="MSS38552.1"/>
    <property type="molecule type" value="Genomic_DNA"/>
</dbReference>
<organism evidence="3 4">
    <name type="scientific">Clostridium porci</name>
    <dbReference type="NCBI Taxonomy" id="2605778"/>
    <lineage>
        <taxon>Bacteria</taxon>
        <taxon>Bacillati</taxon>
        <taxon>Bacillota</taxon>
        <taxon>Clostridia</taxon>
        <taxon>Eubacteriales</taxon>
        <taxon>Clostridiaceae</taxon>
        <taxon>Clostridium</taxon>
    </lineage>
</organism>
<evidence type="ECO:0000259" key="2">
    <source>
        <dbReference type="Pfam" id="PF14410"/>
    </source>
</evidence>
<dbReference type="Proteomes" id="UP000429958">
    <property type="component" value="Unassembled WGS sequence"/>
</dbReference>
<dbReference type="AlphaFoldDB" id="A0A7X2NP94"/>
<reference evidence="3 4" key="1">
    <citation type="submission" date="2019-08" db="EMBL/GenBank/DDBJ databases">
        <title>In-depth cultivation of the pig gut microbiome towards novel bacterial diversity and tailored functional studies.</title>
        <authorList>
            <person name="Wylensek D."/>
            <person name="Hitch T.C.A."/>
            <person name="Clavel T."/>
        </authorList>
    </citation>
    <scope>NUCLEOTIDE SEQUENCE [LARGE SCALE GENOMIC DNA]</scope>
    <source>
        <strain evidence="3 4">WCA-389-WT-23D1</strain>
    </source>
</reference>
<evidence type="ECO:0000313" key="4">
    <source>
        <dbReference type="Proteomes" id="UP000429958"/>
    </source>
</evidence>
<keyword evidence="4" id="KW-1185">Reference proteome</keyword>
<dbReference type="Pfam" id="PF14410">
    <property type="entry name" value="GH-E"/>
    <property type="match status" value="1"/>
</dbReference>
<dbReference type="InterPro" id="IPR026835">
    <property type="entry name" value="YqcG_C"/>
</dbReference>
<feature type="domain" description="Toxin YqcG C-terminal" evidence="2">
    <location>
        <begin position="43"/>
        <end position="117"/>
    </location>
</feature>
<sequence>MSVNAKGGSKGGTGVKKPYATSRPSYGKGQVEQVWENAKDPITGKVYDPSGVEITWDPTKPRNGQWDMGHIPGEKYSEMHQLYMDDVITKDEFLQWYRNPDNYRPELPSTNRNHKYE</sequence>
<name>A0A7X2NP94_9CLOT</name>
<evidence type="ECO:0000313" key="3">
    <source>
        <dbReference type="EMBL" id="MSS38552.1"/>
    </source>
</evidence>
<gene>
    <name evidence="3" type="ORF">FYJ39_19080</name>
</gene>
<accession>A0A7X2NP94</accession>
<proteinExistence type="predicted"/>
<dbReference type="RefSeq" id="WP_154473938.1">
    <property type="nucleotide sequence ID" value="NZ_VUMD01000029.1"/>
</dbReference>
<feature type="region of interest" description="Disordered" evidence="1">
    <location>
        <begin position="1"/>
        <end position="69"/>
    </location>
</feature>